<evidence type="ECO:0000256" key="2">
    <source>
        <dbReference type="SAM" id="SignalP"/>
    </source>
</evidence>
<dbReference type="AlphaFoldDB" id="A0A7W6EE07"/>
<evidence type="ECO:0000313" key="4">
    <source>
        <dbReference type="EMBL" id="MBB3996930.1"/>
    </source>
</evidence>
<feature type="signal peptide" evidence="2">
    <location>
        <begin position="1"/>
        <end position="23"/>
    </location>
</feature>
<feature type="domain" description="Outer membrane protein beta-barrel" evidence="3">
    <location>
        <begin position="11"/>
        <end position="255"/>
    </location>
</feature>
<dbReference type="EMBL" id="JACIEK010000001">
    <property type="protein sequence ID" value="MBB3996930.1"/>
    <property type="molecule type" value="Genomic_DNA"/>
</dbReference>
<accession>A0A7W6EE07</accession>
<dbReference type="Proteomes" id="UP000542776">
    <property type="component" value="Unassembled WGS sequence"/>
</dbReference>
<dbReference type="SUPFAM" id="SSF56925">
    <property type="entry name" value="OMPA-like"/>
    <property type="match status" value="1"/>
</dbReference>
<dbReference type="Gene3D" id="2.40.160.20">
    <property type="match status" value="1"/>
</dbReference>
<sequence length="256" mass="26036">MPSILRPAAALLSLLATASLAAAADIQSAPEISVSAAPARFYVRADLAYDLRSDLDLSGSVATPAGSVPAGLGMGHVDEGLAGGLGLGFQAVDWLRADATVRYSEPDVDFSVPVLCLSAALCGASRAPGEVRAVELMGNVYADLGTVAGFTPYLGGGLGAVHLSYGDGAFDLGGAGAAPVAGQQSWRFAYALSAGVAYDVTPAMALDLGYRYLDVEGGEASSFAVPTPGLTGFETSGHDDGFDRHSIQIGLRYRFG</sequence>
<organism evidence="4 5">
    <name type="scientific">Aureimonas pseudogalii</name>
    <dbReference type="NCBI Taxonomy" id="1744844"/>
    <lineage>
        <taxon>Bacteria</taxon>
        <taxon>Pseudomonadati</taxon>
        <taxon>Pseudomonadota</taxon>
        <taxon>Alphaproteobacteria</taxon>
        <taxon>Hyphomicrobiales</taxon>
        <taxon>Aurantimonadaceae</taxon>
        <taxon>Aureimonas</taxon>
    </lineage>
</organism>
<dbReference type="Pfam" id="PF13505">
    <property type="entry name" value="OMP_b-brl"/>
    <property type="match status" value="1"/>
</dbReference>
<gene>
    <name evidence="4" type="ORF">GGR04_000751</name>
</gene>
<dbReference type="RefSeq" id="WP_183197974.1">
    <property type="nucleotide sequence ID" value="NZ_JACIEK010000001.1"/>
</dbReference>
<reference evidence="4 5" key="1">
    <citation type="submission" date="2020-08" db="EMBL/GenBank/DDBJ databases">
        <title>Genomic Encyclopedia of Type Strains, Phase IV (KMG-IV): sequencing the most valuable type-strain genomes for metagenomic binning, comparative biology and taxonomic classification.</title>
        <authorList>
            <person name="Goeker M."/>
        </authorList>
    </citation>
    <scope>NUCLEOTIDE SEQUENCE [LARGE SCALE GENOMIC DNA]</scope>
    <source>
        <strain evidence="4 5">DSM 102238</strain>
    </source>
</reference>
<evidence type="ECO:0000256" key="1">
    <source>
        <dbReference type="ARBA" id="ARBA00022729"/>
    </source>
</evidence>
<keyword evidence="1 2" id="KW-0732">Signal</keyword>
<proteinExistence type="predicted"/>
<comment type="caution">
    <text evidence="4">The sequence shown here is derived from an EMBL/GenBank/DDBJ whole genome shotgun (WGS) entry which is preliminary data.</text>
</comment>
<protein>
    <submittedName>
        <fullName evidence="4">Opacity protein-like surface antigen</fullName>
    </submittedName>
</protein>
<name>A0A7W6EE07_9HYPH</name>
<evidence type="ECO:0000259" key="3">
    <source>
        <dbReference type="Pfam" id="PF13505"/>
    </source>
</evidence>
<evidence type="ECO:0000313" key="5">
    <source>
        <dbReference type="Proteomes" id="UP000542776"/>
    </source>
</evidence>
<keyword evidence="5" id="KW-1185">Reference proteome</keyword>
<dbReference type="InterPro" id="IPR011250">
    <property type="entry name" value="OMP/PagP_B-barrel"/>
</dbReference>
<dbReference type="InterPro" id="IPR027385">
    <property type="entry name" value="Beta-barrel_OMP"/>
</dbReference>
<feature type="chain" id="PRO_5031428787" evidence="2">
    <location>
        <begin position="24"/>
        <end position="256"/>
    </location>
</feature>